<organism evidence="3 4">
    <name type="scientific">Microbacterium terregens</name>
    <dbReference type="NCBI Taxonomy" id="69363"/>
    <lineage>
        <taxon>Bacteria</taxon>
        <taxon>Bacillati</taxon>
        <taxon>Actinomycetota</taxon>
        <taxon>Actinomycetes</taxon>
        <taxon>Micrococcales</taxon>
        <taxon>Microbacteriaceae</taxon>
        <taxon>Microbacterium</taxon>
    </lineage>
</organism>
<gene>
    <name evidence="3" type="ORF">ACFFPJ_05920</name>
</gene>
<proteinExistence type="predicted"/>
<evidence type="ECO:0000256" key="1">
    <source>
        <dbReference type="SAM" id="MobiDB-lite"/>
    </source>
</evidence>
<dbReference type="EMBL" id="JBHMBE010000002">
    <property type="protein sequence ID" value="MFB9645328.1"/>
    <property type="molecule type" value="Genomic_DNA"/>
</dbReference>
<feature type="region of interest" description="Disordered" evidence="1">
    <location>
        <begin position="86"/>
        <end position="107"/>
    </location>
</feature>
<dbReference type="InterPro" id="IPR013083">
    <property type="entry name" value="Znf_RING/FYVE/PHD"/>
</dbReference>
<evidence type="ECO:0000313" key="3">
    <source>
        <dbReference type="EMBL" id="MFB9645328.1"/>
    </source>
</evidence>
<keyword evidence="4" id="KW-1185">Reference proteome</keyword>
<dbReference type="SUPFAM" id="SSF57850">
    <property type="entry name" value="RING/U-box"/>
    <property type="match status" value="1"/>
</dbReference>
<dbReference type="PROSITE" id="PS50271">
    <property type="entry name" value="ZF_UBP"/>
    <property type="match status" value="1"/>
</dbReference>
<comment type="caution">
    <text evidence="3">The sequence shown here is derived from an EMBL/GenBank/DDBJ whole genome shotgun (WGS) entry which is preliminary data.</text>
</comment>
<accession>A0ABV5SY91</accession>
<dbReference type="Gene3D" id="3.30.40.10">
    <property type="entry name" value="Zinc/RING finger domain, C3HC4 (zinc finger)"/>
    <property type="match status" value="1"/>
</dbReference>
<protein>
    <submittedName>
        <fullName evidence="3">UBP-type zinc finger domain-containing protein</fullName>
    </submittedName>
</protein>
<feature type="domain" description="UBP-type" evidence="2">
    <location>
        <begin position="1"/>
        <end position="102"/>
    </location>
</feature>
<reference evidence="3 4" key="1">
    <citation type="submission" date="2024-09" db="EMBL/GenBank/DDBJ databases">
        <authorList>
            <person name="Sun Q."/>
            <person name="Mori K."/>
        </authorList>
    </citation>
    <scope>NUCLEOTIDE SEQUENCE [LARGE SCALE GENOMIC DNA]</scope>
    <source>
        <strain evidence="3 4">JCM 1342</strain>
    </source>
</reference>
<sequence>MTELSEFIDPRVPPSGDGCVECDETGSWWVHLRRCALCGHIGCCDDSLNKHASAHFRATGHRIMRSYEPGEDWFWDYVTNDYARGPRLAPPESHPANQTVPGPAERVPADWRDLLAAADRAS</sequence>
<dbReference type="Proteomes" id="UP001589611">
    <property type="component" value="Unassembled WGS sequence"/>
</dbReference>
<dbReference type="Pfam" id="PF02148">
    <property type="entry name" value="zf-UBP"/>
    <property type="match status" value="1"/>
</dbReference>
<name>A0ABV5SY91_9MICO</name>
<evidence type="ECO:0000313" key="4">
    <source>
        <dbReference type="Proteomes" id="UP001589611"/>
    </source>
</evidence>
<dbReference type="RefSeq" id="WP_344714350.1">
    <property type="nucleotide sequence ID" value="NZ_BAAAWH010000001.1"/>
</dbReference>
<evidence type="ECO:0000259" key="2">
    <source>
        <dbReference type="PROSITE" id="PS50271"/>
    </source>
</evidence>
<dbReference type="InterPro" id="IPR001607">
    <property type="entry name" value="Znf_UBP"/>
</dbReference>